<comment type="similarity">
    <text evidence="4">Belongs to the tyrosinase family.</text>
</comment>
<evidence type="ECO:0000256" key="9">
    <source>
        <dbReference type="ARBA" id="ARBA00022989"/>
    </source>
</evidence>
<organism evidence="22 23">
    <name type="scientific">Cirrhinus mrigala</name>
    <name type="common">Mrigala</name>
    <dbReference type="NCBI Taxonomy" id="683832"/>
    <lineage>
        <taxon>Eukaryota</taxon>
        <taxon>Metazoa</taxon>
        <taxon>Chordata</taxon>
        <taxon>Craniata</taxon>
        <taxon>Vertebrata</taxon>
        <taxon>Euteleostomi</taxon>
        <taxon>Actinopterygii</taxon>
        <taxon>Neopterygii</taxon>
        <taxon>Teleostei</taxon>
        <taxon>Ostariophysi</taxon>
        <taxon>Cypriniformes</taxon>
        <taxon>Cyprinidae</taxon>
        <taxon>Labeoninae</taxon>
        <taxon>Labeonini</taxon>
        <taxon>Cirrhinus</taxon>
    </lineage>
</organism>
<proteinExistence type="inferred from homology"/>
<dbReference type="SUPFAM" id="SSF48056">
    <property type="entry name" value="Di-copper centre-containing domain"/>
    <property type="match status" value="1"/>
</dbReference>
<dbReference type="GO" id="GO:0004497">
    <property type="term" value="F:monooxygenase activity"/>
    <property type="evidence" value="ECO:0007669"/>
    <property type="project" value="UniProtKB-KW"/>
</dbReference>
<keyword evidence="16" id="KW-0325">Glycoprotein</keyword>
<evidence type="ECO:0000256" key="11">
    <source>
        <dbReference type="ARBA" id="ARBA00023008"/>
    </source>
</evidence>
<gene>
    <name evidence="22" type="ORF">M9458_002004</name>
</gene>
<dbReference type="AlphaFoldDB" id="A0ABD0S0T4"/>
<dbReference type="GO" id="GO:0033162">
    <property type="term" value="C:melanosome membrane"/>
    <property type="evidence" value="ECO:0007669"/>
    <property type="project" value="UniProtKB-SubCell"/>
</dbReference>
<keyword evidence="12" id="KW-0503">Monooxygenase</keyword>
<evidence type="ECO:0000256" key="17">
    <source>
        <dbReference type="ARBA" id="ARBA00037907"/>
    </source>
</evidence>
<dbReference type="Pfam" id="PF00264">
    <property type="entry name" value="Tyrosinase"/>
    <property type="match status" value="1"/>
</dbReference>
<sequence length="109" mass="12379">YSAPQGNYDPVVRSLHNLAHLFLNGTGGQTHLSPNDPIFVLLHTFTDAIFDEWLQRHTAAGTVVYPEENAPIGHNREFNMVPFWPPVRNAEMFVTAPDNLGYTYEVQWP</sequence>
<evidence type="ECO:0000256" key="7">
    <source>
        <dbReference type="ARBA" id="ARBA00022729"/>
    </source>
</evidence>
<dbReference type="GO" id="GO:0042438">
    <property type="term" value="P:melanin biosynthetic process"/>
    <property type="evidence" value="ECO:0007669"/>
    <property type="project" value="UniProtKB-KW"/>
</dbReference>
<dbReference type="GO" id="GO:0046872">
    <property type="term" value="F:metal ion binding"/>
    <property type="evidence" value="ECO:0007669"/>
    <property type="project" value="UniProtKB-KW"/>
</dbReference>
<keyword evidence="8" id="KW-0862">Zinc</keyword>
<comment type="caution">
    <text evidence="22">The sequence shown here is derived from an EMBL/GenBank/DDBJ whole genome shotgun (WGS) entry which is preliminary data.</text>
</comment>
<evidence type="ECO:0000256" key="16">
    <source>
        <dbReference type="ARBA" id="ARBA00023180"/>
    </source>
</evidence>
<dbReference type="InterPro" id="IPR002227">
    <property type="entry name" value="Tyrosinase_Cu-bd"/>
</dbReference>
<dbReference type="PANTHER" id="PTHR11474:SF3">
    <property type="entry name" value="5,6-DIHYDROXYINDOLE-2-CARBOXYLIC ACID OXIDASE"/>
    <property type="match status" value="1"/>
</dbReference>
<evidence type="ECO:0000256" key="20">
    <source>
        <dbReference type="ARBA" id="ARBA00047408"/>
    </source>
</evidence>
<keyword evidence="5" id="KW-0812">Transmembrane</keyword>
<comment type="cofactor">
    <cofactor evidence="1">
        <name>Zn(2+)</name>
        <dbReference type="ChEBI" id="CHEBI:29105"/>
    </cofactor>
</comment>
<dbReference type="Proteomes" id="UP001529510">
    <property type="component" value="Unassembled WGS sequence"/>
</dbReference>
<evidence type="ECO:0000313" key="23">
    <source>
        <dbReference type="Proteomes" id="UP001529510"/>
    </source>
</evidence>
<keyword evidence="13" id="KW-0470">Melanin biosynthesis</keyword>
<feature type="non-terminal residue" evidence="22">
    <location>
        <position position="109"/>
    </location>
</feature>
<evidence type="ECO:0000256" key="12">
    <source>
        <dbReference type="ARBA" id="ARBA00023033"/>
    </source>
</evidence>
<keyword evidence="23" id="KW-1185">Reference proteome</keyword>
<evidence type="ECO:0000256" key="18">
    <source>
        <dbReference type="ARBA" id="ARBA00040647"/>
    </source>
</evidence>
<evidence type="ECO:0000259" key="21">
    <source>
        <dbReference type="PROSITE" id="PS00498"/>
    </source>
</evidence>
<evidence type="ECO:0000256" key="1">
    <source>
        <dbReference type="ARBA" id="ARBA00001947"/>
    </source>
</evidence>
<evidence type="ECO:0000256" key="10">
    <source>
        <dbReference type="ARBA" id="ARBA00023002"/>
    </source>
</evidence>
<keyword evidence="11" id="KW-0186">Copper</keyword>
<evidence type="ECO:0000313" key="22">
    <source>
        <dbReference type="EMBL" id="KAL0203986.1"/>
    </source>
</evidence>
<evidence type="ECO:0000256" key="6">
    <source>
        <dbReference type="ARBA" id="ARBA00022723"/>
    </source>
</evidence>
<accession>A0ABD0S0T4</accession>
<dbReference type="InterPro" id="IPR050316">
    <property type="entry name" value="Tyrosinase/Hemocyanin"/>
</dbReference>
<keyword evidence="7" id="KW-0732">Signal</keyword>
<evidence type="ECO:0000256" key="14">
    <source>
        <dbReference type="ARBA" id="ARBA00023136"/>
    </source>
</evidence>
<reference evidence="22 23" key="1">
    <citation type="submission" date="2024-05" db="EMBL/GenBank/DDBJ databases">
        <title>Genome sequencing and assembly of Indian major carp, Cirrhinus mrigala (Hamilton, 1822).</title>
        <authorList>
            <person name="Mohindra V."/>
            <person name="Chowdhury L.M."/>
            <person name="Lal K."/>
            <person name="Jena J.K."/>
        </authorList>
    </citation>
    <scope>NUCLEOTIDE SEQUENCE [LARGE SCALE GENOMIC DNA]</scope>
    <source>
        <strain evidence="22">CM1030</strain>
        <tissue evidence="22">Blood</tissue>
    </source>
</reference>
<dbReference type="PANTHER" id="PTHR11474">
    <property type="entry name" value="TYROSINASE FAMILY MEMBER"/>
    <property type="match status" value="1"/>
</dbReference>
<evidence type="ECO:0000256" key="8">
    <source>
        <dbReference type="ARBA" id="ARBA00022833"/>
    </source>
</evidence>
<evidence type="ECO:0000256" key="3">
    <source>
        <dbReference type="ARBA" id="ARBA00004573"/>
    </source>
</evidence>
<feature type="domain" description="Tyrosinase copper-binding" evidence="21">
    <location>
        <begin position="36"/>
        <end position="47"/>
    </location>
</feature>
<comment type="cofactor">
    <cofactor evidence="2">
        <name>Cu(2+)</name>
        <dbReference type="ChEBI" id="CHEBI:29036"/>
    </cofactor>
</comment>
<evidence type="ECO:0000256" key="13">
    <source>
        <dbReference type="ARBA" id="ARBA00023101"/>
    </source>
</evidence>
<dbReference type="Gene3D" id="1.10.1280.10">
    <property type="entry name" value="Di-copper center containing domain from catechol oxidase"/>
    <property type="match status" value="1"/>
</dbReference>
<dbReference type="PROSITE" id="PS00498">
    <property type="entry name" value="TYROSINASE_2"/>
    <property type="match status" value="1"/>
</dbReference>
<dbReference type="InterPro" id="IPR008922">
    <property type="entry name" value="Di-copper_centre_dom_sf"/>
</dbReference>
<keyword evidence="9" id="KW-1133">Transmembrane helix</keyword>
<keyword evidence="6" id="KW-0479">Metal-binding</keyword>
<feature type="non-terminal residue" evidence="22">
    <location>
        <position position="1"/>
    </location>
</feature>
<protein>
    <recommendedName>
        <fullName evidence="18">5,6-dihydroxyindole-2-carboxylic acid oxidase</fullName>
    </recommendedName>
    <alternativeName>
        <fullName evidence="19">Tyrosinase-related protein 1</fullName>
    </alternativeName>
</protein>
<evidence type="ECO:0000256" key="15">
    <source>
        <dbReference type="ARBA" id="ARBA00023157"/>
    </source>
</evidence>
<keyword evidence="14" id="KW-0472">Membrane</keyword>
<comment type="pathway">
    <text evidence="17">Pigment biosynthesis; melanin biosynthesis.</text>
</comment>
<name>A0ABD0S0T4_CIRMR</name>
<evidence type="ECO:0000256" key="19">
    <source>
        <dbReference type="ARBA" id="ARBA00041445"/>
    </source>
</evidence>
<evidence type="ECO:0000256" key="4">
    <source>
        <dbReference type="ARBA" id="ARBA00009928"/>
    </source>
</evidence>
<dbReference type="EMBL" id="JAMKFB020000001">
    <property type="protein sequence ID" value="KAL0203986.1"/>
    <property type="molecule type" value="Genomic_DNA"/>
</dbReference>
<evidence type="ECO:0000256" key="2">
    <source>
        <dbReference type="ARBA" id="ARBA00001973"/>
    </source>
</evidence>
<keyword evidence="15" id="KW-1015">Disulfide bond</keyword>
<comment type="subcellular location">
    <subcellularLocation>
        <location evidence="3">Melanosome membrane</location>
        <topology evidence="3">Single-pass type I membrane protein</topology>
    </subcellularLocation>
</comment>
<comment type="catalytic activity">
    <reaction evidence="20">
        <text>2 5,6-dihydroxyindole-2-carboxylate + O2 = 2 indole-5,6-quinone-2-carboxylate + 2 H2O</text>
        <dbReference type="Rhea" id="RHEA:68388"/>
        <dbReference type="ChEBI" id="CHEBI:15377"/>
        <dbReference type="ChEBI" id="CHEBI:15379"/>
        <dbReference type="ChEBI" id="CHEBI:16875"/>
        <dbReference type="ChEBI" id="CHEBI:177869"/>
    </reaction>
    <physiologicalReaction direction="left-to-right" evidence="20">
        <dbReference type="Rhea" id="RHEA:68389"/>
    </physiologicalReaction>
</comment>
<evidence type="ECO:0000256" key="5">
    <source>
        <dbReference type="ARBA" id="ARBA00022692"/>
    </source>
</evidence>
<dbReference type="PRINTS" id="PR00092">
    <property type="entry name" value="TYROSINASE"/>
</dbReference>
<keyword evidence="10" id="KW-0560">Oxidoreductase</keyword>